<dbReference type="InterPro" id="IPR001537">
    <property type="entry name" value="SpoU_MeTrfase"/>
</dbReference>
<keyword evidence="8" id="KW-0496">Mitochondrion</keyword>
<proteinExistence type="inferred from homology"/>
<keyword evidence="4" id="KW-0489">Methyltransferase</keyword>
<dbReference type="InterPro" id="IPR013123">
    <property type="entry name" value="SpoU_subst-bd"/>
</dbReference>
<dbReference type="Gene3D" id="3.40.1280.10">
    <property type="match status" value="1"/>
</dbReference>
<dbReference type="GO" id="GO:0016435">
    <property type="term" value="F:rRNA (guanine) methyltransferase activity"/>
    <property type="evidence" value="ECO:0007669"/>
    <property type="project" value="TreeGrafter"/>
</dbReference>
<dbReference type="SUPFAM" id="SSF55315">
    <property type="entry name" value="L30e-like"/>
    <property type="match status" value="1"/>
</dbReference>
<dbReference type="AlphaFoldDB" id="A0A1L7X5N4"/>
<name>A0A1L7X5N4_9HELO</name>
<evidence type="ECO:0000256" key="6">
    <source>
        <dbReference type="ARBA" id="ARBA00022691"/>
    </source>
</evidence>
<keyword evidence="3" id="KW-0698">rRNA processing</keyword>
<dbReference type="GO" id="GO:0003723">
    <property type="term" value="F:RNA binding"/>
    <property type="evidence" value="ECO:0007669"/>
    <property type="project" value="InterPro"/>
</dbReference>
<dbReference type="FunFam" id="3.30.1330.30:FF:000035">
    <property type="entry name" value="TrmH family RNA methyltransferase"/>
    <property type="match status" value="1"/>
</dbReference>
<accession>A0A1L7X5N4</accession>
<feature type="compositionally biased region" description="Basic and acidic residues" evidence="10">
    <location>
        <begin position="264"/>
        <end position="273"/>
    </location>
</feature>
<dbReference type="OrthoDB" id="270651at2759"/>
<evidence type="ECO:0000256" key="4">
    <source>
        <dbReference type="ARBA" id="ARBA00022603"/>
    </source>
</evidence>
<evidence type="ECO:0000256" key="8">
    <source>
        <dbReference type="ARBA" id="ARBA00023128"/>
    </source>
</evidence>
<feature type="compositionally biased region" description="Polar residues" evidence="10">
    <location>
        <begin position="65"/>
        <end position="78"/>
    </location>
</feature>
<keyword evidence="7" id="KW-0809">Transit peptide</keyword>
<dbReference type="Proteomes" id="UP000184330">
    <property type="component" value="Unassembled WGS sequence"/>
</dbReference>
<evidence type="ECO:0000256" key="5">
    <source>
        <dbReference type="ARBA" id="ARBA00022679"/>
    </source>
</evidence>
<feature type="compositionally biased region" description="Basic and acidic residues" evidence="10">
    <location>
        <begin position="152"/>
        <end position="173"/>
    </location>
</feature>
<dbReference type="InterPro" id="IPR029064">
    <property type="entry name" value="Ribosomal_eL30-like_sf"/>
</dbReference>
<dbReference type="PANTHER" id="PTHR46103">
    <property type="entry name" value="RRNA METHYLTRANSFERASE 1, MITOCHONDRIAL"/>
    <property type="match status" value="1"/>
</dbReference>
<dbReference type="InterPro" id="IPR047182">
    <property type="entry name" value="MRM1"/>
</dbReference>
<evidence type="ECO:0000256" key="9">
    <source>
        <dbReference type="ARBA" id="ARBA00034881"/>
    </source>
</evidence>
<keyword evidence="6" id="KW-0949">S-adenosyl-L-methionine</keyword>
<evidence type="ECO:0000256" key="10">
    <source>
        <dbReference type="SAM" id="MobiDB-lite"/>
    </source>
</evidence>
<feature type="compositionally biased region" description="Polar residues" evidence="10">
    <location>
        <begin position="245"/>
        <end position="263"/>
    </location>
</feature>
<feature type="compositionally biased region" description="Basic and acidic residues" evidence="10">
    <location>
        <begin position="48"/>
        <end position="58"/>
    </location>
</feature>
<dbReference type="SMART" id="SM00967">
    <property type="entry name" value="SpoU_sub_bind"/>
    <property type="match status" value="1"/>
</dbReference>
<dbReference type="CDD" id="cd18105">
    <property type="entry name" value="SpoU-like_MRM1"/>
    <property type="match status" value="1"/>
</dbReference>
<dbReference type="Gene3D" id="3.30.1330.30">
    <property type="match status" value="1"/>
</dbReference>
<protein>
    <recommendedName>
        <fullName evidence="9">rRNA methyltransferase 1, mitochondrial</fullName>
    </recommendedName>
</protein>
<dbReference type="GO" id="GO:0005739">
    <property type="term" value="C:mitochondrion"/>
    <property type="evidence" value="ECO:0007669"/>
    <property type="project" value="UniProtKB-SubCell"/>
</dbReference>
<dbReference type="InterPro" id="IPR047261">
    <property type="entry name" value="MRM1_MeTrfase_dom"/>
</dbReference>
<feature type="compositionally biased region" description="Basic and acidic residues" evidence="10">
    <location>
        <begin position="224"/>
        <end position="237"/>
    </location>
</feature>
<evidence type="ECO:0000256" key="3">
    <source>
        <dbReference type="ARBA" id="ARBA00022552"/>
    </source>
</evidence>
<feature type="compositionally biased region" description="Basic and acidic residues" evidence="10">
    <location>
        <begin position="107"/>
        <end position="119"/>
    </location>
</feature>
<comment type="similarity">
    <text evidence="2">Belongs to the class IV-like SAM-binding methyltransferase superfamily. RNA methyltransferase TrmH family.</text>
</comment>
<feature type="compositionally biased region" description="Basic and acidic residues" evidence="10">
    <location>
        <begin position="184"/>
        <end position="193"/>
    </location>
</feature>
<dbReference type="SUPFAM" id="SSF75217">
    <property type="entry name" value="alpha/beta knot"/>
    <property type="match status" value="1"/>
</dbReference>
<evidence type="ECO:0000256" key="7">
    <source>
        <dbReference type="ARBA" id="ARBA00022946"/>
    </source>
</evidence>
<dbReference type="InterPro" id="IPR029028">
    <property type="entry name" value="Alpha/beta_knot_MTases"/>
</dbReference>
<evidence type="ECO:0000313" key="12">
    <source>
        <dbReference type="EMBL" id="CZR60338.1"/>
    </source>
</evidence>
<keyword evidence="13" id="KW-1185">Reference proteome</keyword>
<evidence type="ECO:0000313" key="13">
    <source>
        <dbReference type="Proteomes" id="UP000184330"/>
    </source>
</evidence>
<dbReference type="InterPro" id="IPR029026">
    <property type="entry name" value="tRNA_m1G_MTases_N"/>
</dbReference>
<dbReference type="Pfam" id="PF00588">
    <property type="entry name" value="SpoU_methylase"/>
    <property type="match status" value="1"/>
</dbReference>
<evidence type="ECO:0000256" key="2">
    <source>
        <dbReference type="ARBA" id="ARBA00007228"/>
    </source>
</evidence>
<keyword evidence="5" id="KW-0808">Transferase</keyword>
<comment type="subcellular location">
    <subcellularLocation>
        <location evidence="1">Mitochondrion</location>
    </subcellularLocation>
</comment>
<feature type="compositionally biased region" description="Polar residues" evidence="10">
    <location>
        <begin position="120"/>
        <end position="133"/>
    </location>
</feature>
<feature type="domain" description="RNA 2-O ribose methyltransferase substrate binding" evidence="11">
    <location>
        <begin position="288"/>
        <end position="373"/>
    </location>
</feature>
<feature type="region of interest" description="Disordered" evidence="10">
    <location>
        <begin position="586"/>
        <end position="607"/>
    </location>
</feature>
<gene>
    <name evidence="12" type="ORF">PAC_10234</name>
</gene>
<dbReference type="EMBL" id="FJOG01000016">
    <property type="protein sequence ID" value="CZR60338.1"/>
    <property type="molecule type" value="Genomic_DNA"/>
</dbReference>
<organism evidence="12 13">
    <name type="scientific">Phialocephala subalpina</name>
    <dbReference type="NCBI Taxonomy" id="576137"/>
    <lineage>
        <taxon>Eukaryota</taxon>
        <taxon>Fungi</taxon>
        <taxon>Dikarya</taxon>
        <taxon>Ascomycota</taxon>
        <taxon>Pezizomycotina</taxon>
        <taxon>Leotiomycetes</taxon>
        <taxon>Helotiales</taxon>
        <taxon>Mollisiaceae</taxon>
        <taxon>Phialocephala</taxon>
        <taxon>Phialocephala fortinii species complex</taxon>
    </lineage>
</organism>
<sequence>MLSHVLSKRAPVLRSPIVNLHRCRYHVGKASSVNTAIERALRKSSPYEGRKPVNRDQVSEAWPASSATRSRGSGYSQRHNGERGSSGLDSSIRDSRQEATPFVRSPKFSDRPQRPRESRFGQSSRFGDQPHNTQDTRESRFGKPSKSGNRPSSKERDKKDSLVRSSRARDRPDSTCGDYPSPTPRERPFRPRNSEGYSNHSRRQVSDTREAGDYGGKSSSSYRSSRDYEAASPRPREASYAANKRPSTGTSTNVSKQRIATSEQPRHGLATDKRVPLSIPYTTPASEFLYGTSVVEAALRSQRTPRRKLYKLYIYSGENREGAERDNQLEMHARKIGVQVLRVGNEGLRLMEKLSSGRPHNGYILEASPLPRLPVTSLGQLTTEDGRTGYQVTVGYQSREEAAVNGTTNFIEHPEGRKPLVLLLDGIVDPQNLGGILRTASFLGASSVAISTRNSAPFSPVVLKASAGASENITLLSVSTPAGFVVESQRAGWKIFAGVAPSTNNDPTMPRSVSTDDLGDPLSESPSILMLGSEGEGLRWNLRSKADVELYIEGCGQGHNVDSLNVGVAAGILCNAFLRVKGNVKEASSTTEHPEPEKTAAPQGDLF</sequence>
<dbReference type="STRING" id="576137.A0A1L7X5N4"/>
<reference evidence="12 13" key="1">
    <citation type="submission" date="2016-03" db="EMBL/GenBank/DDBJ databases">
        <authorList>
            <person name="Ploux O."/>
        </authorList>
    </citation>
    <scope>NUCLEOTIDE SEQUENCE [LARGE SCALE GENOMIC DNA]</scope>
    <source>
        <strain evidence="12 13">UAMH 11012</strain>
    </source>
</reference>
<evidence type="ECO:0000259" key="11">
    <source>
        <dbReference type="SMART" id="SM00967"/>
    </source>
</evidence>
<dbReference type="PANTHER" id="PTHR46103:SF1">
    <property type="entry name" value="RRNA METHYLTRANSFERASE 1, MITOCHONDRIAL"/>
    <property type="match status" value="1"/>
</dbReference>
<feature type="region of interest" description="Disordered" evidence="10">
    <location>
        <begin position="47"/>
        <end position="273"/>
    </location>
</feature>
<evidence type="ECO:0000256" key="1">
    <source>
        <dbReference type="ARBA" id="ARBA00004173"/>
    </source>
</evidence>